<dbReference type="Gene3D" id="1.10.167.10">
    <property type="entry name" value="Regulator of G-protein Signalling 4, domain 2"/>
    <property type="match status" value="1"/>
</dbReference>
<feature type="region of interest" description="Disordered" evidence="1">
    <location>
        <begin position="422"/>
        <end position="482"/>
    </location>
</feature>
<sequence>MAREVIATSTQTNIVLPSSPASSSNITPSVSSPTSSGSSSKHAPHNHLPQPINTIPTKSINFNSLDETMISNNNNSGQQNCDFSSCSIPSLDELVNDCFLKAINLLSDEFKLSLVDKFIDFLTKSHCEENLYFLIDINKYEYNYNLKFNDTNKESVFRLNNTPSPSLLNLKSSSSTLSFESSTKVNKVNSVQSEDHDPQNAFIQTIDDLDHNEDIQSAWDDLKSKQIEDYDDDEDYYSDEELNNLTSNWNFIMNNYIKYDSPNQINISQKLFKEIVEESFILKVHNPIILLKIKNEVMRMLKENGYFEFISQMKKESILKSPKQIVTTTRQKSNSISTSMSTPISPIMSPSDNKDTFINKLSSLPKRSKNGNGSNTAFYQSSTAFSHLNLGTPNTVDSSTSSSVSSISNILGHLKIGNSSANSNANSIHGSGANTPVNSNNNHDFHPRNISSISINDKENKEKDKEISKDSLSSSLKFWRRK</sequence>
<protein>
    <recommendedName>
        <fullName evidence="2">RGS domain-containing protein</fullName>
    </recommendedName>
</protein>
<dbReference type="Proteomes" id="UP001152885">
    <property type="component" value="Unassembled WGS sequence"/>
</dbReference>
<proteinExistence type="predicted"/>
<keyword evidence="4" id="KW-1185">Reference proteome</keyword>
<dbReference type="InterPro" id="IPR044926">
    <property type="entry name" value="RGS_subdomain_2"/>
</dbReference>
<feature type="compositionally biased region" description="Low complexity" evidence="1">
    <location>
        <begin position="422"/>
        <end position="434"/>
    </location>
</feature>
<feature type="compositionally biased region" description="Basic and acidic residues" evidence="1">
    <location>
        <begin position="456"/>
        <end position="469"/>
    </location>
</feature>
<evidence type="ECO:0000313" key="3">
    <source>
        <dbReference type="EMBL" id="CAI5757009.1"/>
    </source>
</evidence>
<gene>
    <name evidence="3" type="ORF">CANVERA_P1526</name>
</gene>
<name>A0A9W4X9C4_9ASCO</name>
<reference evidence="3" key="1">
    <citation type="submission" date="2022-12" db="EMBL/GenBank/DDBJ databases">
        <authorList>
            <person name="Brejova B."/>
        </authorList>
    </citation>
    <scope>NUCLEOTIDE SEQUENCE</scope>
</reference>
<dbReference type="AlphaFoldDB" id="A0A9W4X9C4"/>
<dbReference type="InterPro" id="IPR016137">
    <property type="entry name" value="RGS"/>
</dbReference>
<dbReference type="SUPFAM" id="SSF48097">
    <property type="entry name" value="Regulator of G-protein signaling, RGS"/>
    <property type="match status" value="1"/>
</dbReference>
<organism evidence="3 4">
    <name type="scientific">Candida verbasci</name>
    <dbReference type="NCBI Taxonomy" id="1227364"/>
    <lineage>
        <taxon>Eukaryota</taxon>
        <taxon>Fungi</taxon>
        <taxon>Dikarya</taxon>
        <taxon>Ascomycota</taxon>
        <taxon>Saccharomycotina</taxon>
        <taxon>Pichiomycetes</taxon>
        <taxon>Debaryomycetaceae</taxon>
        <taxon>Candida/Lodderomyces clade</taxon>
        <taxon>Candida</taxon>
    </lineage>
</organism>
<evidence type="ECO:0000259" key="2">
    <source>
        <dbReference type="PROSITE" id="PS50132"/>
    </source>
</evidence>
<comment type="caution">
    <text evidence="3">The sequence shown here is derived from an EMBL/GenBank/DDBJ whole genome shotgun (WGS) entry which is preliminary data.</text>
</comment>
<feature type="compositionally biased region" description="Low complexity" evidence="1">
    <location>
        <begin position="335"/>
        <end position="349"/>
    </location>
</feature>
<feature type="compositionally biased region" description="Low complexity" evidence="1">
    <location>
        <begin position="470"/>
        <end position="482"/>
    </location>
</feature>
<evidence type="ECO:0000256" key="1">
    <source>
        <dbReference type="SAM" id="MobiDB-lite"/>
    </source>
</evidence>
<evidence type="ECO:0000313" key="4">
    <source>
        <dbReference type="Proteomes" id="UP001152885"/>
    </source>
</evidence>
<dbReference type="EMBL" id="CANTUO010000001">
    <property type="protein sequence ID" value="CAI5757009.1"/>
    <property type="molecule type" value="Genomic_DNA"/>
</dbReference>
<dbReference type="InterPro" id="IPR036305">
    <property type="entry name" value="RGS_sf"/>
</dbReference>
<accession>A0A9W4X9C4</accession>
<feature type="compositionally biased region" description="Low complexity" evidence="1">
    <location>
        <begin position="17"/>
        <end position="40"/>
    </location>
</feature>
<dbReference type="OrthoDB" id="4097096at2759"/>
<feature type="region of interest" description="Disordered" evidence="1">
    <location>
        <begin position="323"/>
        <end position="349"/>
    </location>
</feature>
<feature type="domain" description="RGS" evidence="2">
    <location>
        <begin position="226"/>
        <end position="319"/>
    </location>
</feature>
<feature type="compositionally biased region" description="Polar residues" evidence="1">
    <location>
        <begin position="324"/>
        <end position="334"/>
    </location>
</feature>
<dbReference type="PROSITE" id="PS50132">
    <property type="entry name" value="RGS"/>
    <property type="match status" value="1"/>
</dbReference>
<feature type="region of interest" description="Disordered" evidence="1">
    <location>
        <begin position="16"/>
        <end position="53"/>
    </location>
</feature>